<dbReference type="InterPro" id="IPR035965">
    <property type="entry name" value="PAS-like_dom_sf"/>
</dbReference>
<dbReference type="SMART" id="SM00387">
    <property type="entry name" value="HATPase_c"/>
    <property type="match status" value="1"/>
</dbReference>
<dbReference type="InterPro" id="IPR000700">
    <property type="entry name" value="PAS-assoc_C"/>
</dbReference>
<dbReference type="SUPFAM" id="SSF47384">
    <property type="entry name" value="Homodimeric domain of signal transducing histidine kinase"/>
    <property type="match status" value="1"/>
</dbReference>
<dbReference type="SUPFAM" id="SSF55785">
    <property type="entry name" value="PYP-like sensor domain (PAS domain)"/>
    <property type="match status" value="2"/>
</dbReference>
<dbReference type="InterPro" id="IPR036097">
    <property type="entry name" value="HisK_dim/P_sf"/>
</dbReference>
<dbReference type="SMART" id="SM00091">
    <property type="entry name" value="PAS"/>
    <property type="match status" value="2"/>
</dbReference>
<dbReference type="InterPro" id="IPR003661">
    <property type="entry name" value="HisK_dim/P_dom"/>
</dbReference>
<evidence type="ECO:0000259" key="8">
    <source>
        <dbReference type="PROSITE" id="PS50112"/>
    </source>
</evidence>
<dbReference type="PANTHER" id="PTHR43304">
    <property type="entry name" value="PHYTOCHROME-LIKE PROTEIN CPH1"/>
    <property type="match status" value="1"/>
</dbReference>
<dbReference type="Pfam" id="PF00512">
    <property type="entry name" value="HisKA"/>
    <property type="match status" value="1"/>
</dbReference>
<dbReference type="Gene3D" id="1.10.287.130">
    <property type="match status" value="1"/>
</dbReference>
<keyword evidence="5" id="KW-0418">Kinase</keyword>
<name>A0ABY9X7D5_9BACT</name>
<dbReference type="Pfam" id="PF08447">
    <property type="entry name" value="PAS_3"/>
    <property type="match status" value="2"/>
</dbReference>
<dbReference type="InterPro" id="IPR004358">
    <property type="entry name" value="Sig_transdc_His_kin-like_C"/>
</dbReference>
<sequence>MASSWYPGPELAWQLHAGCPDACILFESVRDDTGTLLDFQWTAFNPAAEPFVEGQGRALSAWRGVEGLPERGILGGVVEGGTPLTFELHGQVAGAERWFRARAVKQGDGFALWLSDITESHAQLRSLREELERERAARAREEHLRLALETARMVTWEWSSARRTLLWSSNADVFFGWPLGSVADTPERFLDGVLPEERSLVAEALEQGLRAEGPYTFQFRGRWADGTVRCYEVVGQTLREEGQPMRMLGVVMDCTERARAQAALREAEERYRLASWATNDLLWDWNPSTGHIHWGEASHTVLGYLPEEMGGIHWWTEQVHPDDREMVLRNLEHAVESGGDSWVGEYRFRRKDGTYAHVLDRGLLARDAKGHTVRMIGSIMDITERRRAVERMEEEARFRERFIGILGHDLRNPLNAITLSARALLRRGLSPPYQQLAQRIETSAARMGNMISDILDLTRVRLSGGIPLNLAPTSLPLVCQQVVEELTVAYPERGIVLESEGEGEGIWDPERLAQVVSNLVSNALEHGTNEGPIFVRCTGDVQRQVLEISNPGAPIPSHQLATLFDPFRQVGVMRSGRGSGLGLGLFIVRELVEAHGGQVTVRSDENNGTTFKVLLPRDARQSARVRSQAAGAEHTA</sequence>
<dbReference type="CDD" id="cd00130">
    <property type="entry name" value="PAS"/>
    <property type="match status" value="2"/>
</dbReference>
<dbReference type="PROSITE" id="PS50112">
    <property type="entry name" value="PAS"/>
    <property type="match status" value="2"/>
</dbReference>
<dbReference type="Pfam" id="PF02518">
    <property type="entry name" value="HATPase_c"/>
    <property type="match status" value="1"/>
</dbReference>
<gene>
    <name evidence="10" type="ORF">F0U60_49550</name>
</gene>
<dbReference type="Gene3D" id="3.30.450.20">
    <property type="entry name" value="PAS domain"/>
    <property type="match status" value="2"/>
</dbReference>
<dbReference type="InterPro" id="IPR003594">
    <property type="entry name" value="HATPase_dom"/>
</dbReference>
<evidence type="ECO:0000256" key="5">
    <source>
        <dbReference type="ARBA" id="ARBA00022777"/>
    </source>
</evidence>
<evidence type="ECO:0000256" key="2">
    <source>
        <dbReference type="ARBA" id="ARBA00012438"/>
    </source>
</evidence>
<feature type="domain" description="PAC" evidence="9">
    <location>
        <begin position="342"/>
        <end position="394"/>
    </location>
</feature>
<accession>A0ABY9X7D5</accession>
<dbReference type="CDD" id="cd00075">
    <property type="entry name" value="HATPase"/>
    <property type="match status" value="1"/>
</dbReference>
<evidence type="ECO:0000313" key="11">
    <source>
        <dbReference type="Proteomes" id="UP001611383"/>
    </source>
</evidence>
<keyword evidence="4" id="KW-0808">Transferase</keyword>
<reference evidence="10 11" key="1">
    <citation type="submission" date="2019-08" db="EMBL/GenBank/DDBJ databases">
        <title>Archangium and Cystobacter genomes.</title>
        <authorList>
            <person name="Chen I.-C.K."/>
            <person name="Wielgoss S."/>
        </authorList>
    </citation>
    <scope>NUCLEOTIDE SEQUENCE [LARGE SCALE GENOMIC DNA]</scope>
    <source>
        <strain evidence="10 11">Cbm 6</strain>
    </source>
</reference>
<dbReference type="CDD" id="cd00082">
    <property type="entry name" value="HisKA"/>
    <property type="match status" value="1"/>
</dbReference>
<feature type="domain" description="PAS" evidence="8">
    <location>
        <begin position="292"/>
        <end position="338"/>
    </location>
</feature>
<evidence type="ECO:0000259" key="7">
    <source>
        <dbReference type="PROSITE" id="PS50109"/>
    </source>
</evidence>
<feature type="domain" description="PAC" evidence="9">
    <location>
        <begin position="215"/>
        <end position="266"/>
    </location>
</feature>
<dbReference type="EMBL" id="CP043494">
    <property type="protein sequence ID" value="WNG51290.1"/>
    <property type="molecule type" value="Genomic_DNA"/>
</dbReference>
<dbReference type="PROSITE" id="PS50109">
    <property type="entry name" value="HIS_KIN"/>
    <property type="match status" value="1"/>
</dbReference>
<dbReference type="RefSeq" id="WP_395811387.1">
    <property type="nucleotide sequence ID" value="NZ_CP043494.1"/>
</dbReference>
<protein>
    <recommendedName>
        <fullName evidence="2">histidine kinase</fullName>
        <ecNumber evidence="2">2.7.13.3</ecNumber>
    </recommendedName>
</protein>
<comment type="catalytic activity">
    <reaction evidence="1">
        <text>ATP + protein L-histidine = ADP + protein N-phospho-L-histidine.</text>
        <dbReference type="EC" id="2.7.13.3"/>
    </reaction>
</comment>
<dbReference type="InterPro" id="IPR052162">
    <property type="entry name" value="Sensor_kinase/Photoreceptor"/>
</dbReference>
<evidence type="ECO:0000259" key="9">
    <source>
        <dbReference type="PROSITE" id="PS50113"/>
    </source>
</evidence>
<feature type="domain" description="PAS" evidence="8">
    <location>
        <begin position="140"/>
        <end position="212"/>
    </location>
</feature>
<organism evidence="10 11">
    <name type="scientific">Archangium minus</name>
    <dbReference type="NCBI Taxonomy" id="83450"/>
    <lineage>
        <taxon>Bacteria</taxon>
        <taxon>Pseudomonadati</taxon>
        <taxon>Myxococcota</taxon>
        <taxon>Myxococcia</taxon>
        <taxon>Myxococcales</taxon>
        <taxon>Cystobacterineae</taxon>
        <taxon>Archangiaceae</taxon>
        <taxon>Archangium</taxon>
    </lineage>
</organism>
<dbReference type="PROSITE" id="PS50113">
    <property type="entry name" value="PAC"/>
    <property type="match status" value="2"/>
</dbReference>
<evidence type="ECO:0000256" key="3">
    <source>
        <dbReference type="ARBA" id="ARBA00022553"/>
    </source>
</evidence>
<evidence type="ECO:0000256" key="1">
    <source>
        <dbReference type="ARBA" id="ARBA00000085"/>
    </source>
</evidence>
<dbReference type="PRINTS" id="PR00344">
    <property type="entry name" value="BCTRLSENSOR"/>
</dbReference>
<feature type="domain" description="Histidine kinase" evidence="7">
    <location>
        <begin position="405"/>
        <end position="619"/>
    </location>
</feature>
<dbReference type="Proteomes" id="UP001611383">
    <property type="component" value="Chromosome"/>
</dbReference>
<dbReference type="PANTHER" id="PTHR43304:SF1">
    <property type="entry name" value="PAC DOMAIN-CONTAINING PROTEIN"/>
    <property type="match status" value="1"/>
</dbReference>
<dbReference type="EC" id="2.7.13.3" evidence="2"/>
<feature type="coiled-coil region" evidence="6">
    <location>
        <begin position="114"/>
        <end position="144"/>
    </location>
</feature>
<evidence type="ECO:0000256" key="6">
    <source>
        <dbReference type="SAM" id="Coils"/>
    </source>
</evidence>
<dbReference type="InterPro" id="IPR013655">
    <property type="entry name" value="PAS_fold_3"/>
</dbReference>
<dbReference type="InterPro" id="IPR001610">
    <property type="entry name" value="PAC"/>
</dbReference>
<dbReference type="SUPFAM" id="SSF55874">
    <property type="entry name" value="ATPase domain of HSP90 chaperone/DNA topoisomerase II/histidine kinase"/>
    <property type="match status" value="1"/>
</dbReference>
<evidence type="ECO:0000256" key="4">
    <source>
        <dbReference type="ARBA" id="ARBA00022679"/>
    </source>
</evidence>
<dbReference type="InterPro" id="IPR036890">
    <property type="entry name" value="HATPase_C_sf"/>
</dbReference>
<dbReference type="NCBIfam" id="TIGR00229">
    <property type="entry name" value="sensory_box"/>
    <property type="match status" value="2"/>
</dbReference>
<keyword evidence="11" id="KW-1185">Reference proteome</keyword>
<proteinExistence type="predicted"/>
<dbReference type="Gene3D" id="3.30.565.10">
    <property type="entry name" value="Histidine kinase-like ATPase, C-terminal domain"/>
    <property type="match status" value="1"/>
</dbReference>
<keyword evidence="6" id="KW-0175">Coiled coil</keyword>
<dbReference type="InterPro" id="IPR000014">
    <property type="entry name" value="PAS"/>
</dbReference>
<evidence type="ECO:0000313" key="10">
    <source>
        <dbReference type="EMBL" id="WNG51290.1"/>
    </source>
</evidence>
<keyword evidence="3" id="KW-0597">Phosphoprotein</keyword>
<dbReference type="SMART" id="SM00086">
    <property type="entry name" value="PAC"/>
    <property type="match status" value="2"/>
</dbReference>
<dbReference type="SMART" id="SM00388">
    <property type="entry name" value="HisKA"/>
    <property type="match status" value="1"/>
</dbReference>
<dbReference type="InterPro" id="IPR005467">
    <property type="entry name" value="His_kinase_dom"/>
</dbReference>